<keyword evidence="1" id="KW-0812">Transmembrane</keyword>
<dbReference type="EMBL" id="CP046455">
    <property type="protein sequence ID" value="QGU06198.1"/>
    <property type="molecule type" value="Genomic_DNA"/>
</dbReference>
<protein>
    <submittedName>
        <fullName evidence="2">Uncharacterized protein</fullName>
    </submittedName>
</protein>
<evidence type="ECO:0000313" key="2">
    <source>
        <dbReference type="EMBL" id="QGU06198.1"/>
    </source>
</evidence>
<dbReference type="RefSeq" id="WP_156229790.1">
    <property type="nucleotide sequence ID" value="NZ_CP046455.1"/>
</dbReference>
<organism evidence="2 3">
    <name type="scientific">Corynebacterium occultum</name>
    <dbReference type="NCBI Taxonomy" id="2675219"/>
    <lineage>
        <taxon>Bacteria</taxon>
        <taxon>Bacillati</taxon>
        <taxon>Actinomycetota</taxon>
        <taxon>Actinomycetes</taxon>
        <taxon>Mycobacteriales</taxon>
        <taxon>Corynebacteriaceae</taxon>
        <taxon>Corynebacterium</taxon>
    </lineage>
</organism>
<evidence type="ECO:0000313" key="3">
    <source>
        <dbReference type="Proteomes" id="UP000424462"/>
    </source>
</evidence>
<proteinExistence type="predicted"/>
<dbReference type="Proteomes" id="UP000424462">
    <property type="component" value="Chromosome"/>
</dbReference>
<gene>
    <name evidence="2" type="ORF">COCCU_01150</name>
</gene>
<keyword evidence="3" id="KW-1185">Reference proteome</keyword>
<evidence type="ECO:0000256" key="1">
    <source>
        <dbReference type="SAM" id="Phobius"/>
    </source>
</evidence>
<keyword evidence="1" id="KW-0472">Membrane</keyword>
<name>A0A6B8WI84_9CORY</name>
<feature type="transmembrane region" description="Helical" evidence="1">
    <location>
        <begin position="102"/>
        <end position="121"/>
    </location>
</feature>
<feature type="transmembrane region" description="Helical" evidence="1">
    <location>
        <begin position="41"/>
        <end position="60"/>
    </location>
</feature>
<keyword evidence="1" id="KW-1133">Transmembrane helix</keyword>
<accession>A0A6B8WI84</accession>
<sequence>MSSNTDFYSLDDTLAGRLTQAGIAGVSLALPDYVSSRIARFLINALLAAGGLGLVAYFNAVDEDPNNDPAVLLDRMRQEIGDIGQKGGPESDTSVSDLGSPLRTWLIMGTALLAAVLLSRLESKGRARLAGALLRRGIKRPHTLLGAAGAVLVYVASELFNRQQQKEVQA</sequence>
<dbReference type="AlphaFoldDB" id="A0A6B8WI84"/>
<dbReference type="KEGG" id="cok:COCCU_01150"/>
<reference evidence="2 3" key="1">
    <citation type="submission" date="2019-11" db="EMBL/GenBank/DDBJ databases">
        <title>Complete genome sequence of Corynebacterium kalinowskii 1959, a novel Corynebacterium species isolated from soil of a small paddock in Vilsendorf, Germany.</title>
        <authorList>
            <person name="Schaffert L."/>
            <person name="Ruwe M."/>
            <person name="Milse J."/>
            <person name="Hanuschka K."/>
            <person name="Ortseifen V."/>
            <person name="Droste J."/>
            <person name="Brandt D."/>
            <person name="Schlueter L."/>
            <person name="Kutter Y."/>
            <person name="Vinke S."/>
            <person name="Viehoefer P."/>
            <person name="Jacob L."/>
            <person name="Luebke N.-C."/>
            <person name="Schulte-Berndt E."/>
            <person name="Hain C."/>
            <person name="Linder M."/>
            <person name="Schmidt P."/>
            <person name="Wollenschlaeger L."/>
            <person name="Luttermann T."/>
            <person name="Thieme E."/>
            <person name="Hassa J."/>
            <person name="Haak M."/>
            <person name="Wittchen M."/>
            <person name="Mentz A."/>
            <person name="Persicke M."/>
            <person name="Busche T."/>
            <person name="Ruckert C."/>
        </authorList>
    </citation>
    <scope>NUCLEOTIDE SEQUENCE [LARGE SCALE GENOMIC DNA]</scope>
    <source>
        <strain evidence="2 3">2039</strain>
    </source>
</reference>